<organism evidence="1 2">
    <name type="scientific">Funneliformis mosseae</name>
    <name type="common">Endomycorrhizal fungus</name>
    <name type="synonym">Glomus mosseae</name>
    <dbReference type="NCBI Taxonomy" id="27381"/>
    <lineage>
        <taxon>Eukaryota</taxon>
        <taxon>Fungi</taxon>
        <taxon>Fungi incertae sedis</taxon>
        <taxon>Mucoromycota</taxon>
        <taxon>Glomeromycotina</taxon>
        <taxon>Glomeromycetes</taxon>
        <taxon>Glomerales</taxon>
        <taxon>Glomeraceae</taxon>
        <taxon>Funneliformis</taxon>
    </lineage>
</organism>
<evidence type="ECO:0000313" key="1">
    <source>
        <dbReference type="EMBL" id="CAG8519848.1"/>
    </source>
</evidence>
<comment type="caution">
    <text evidence="1">The sequence shown here is derived from an EMBL/GenBank/DDBJ whole genome shotgun (WGS) entry which is preliminary data.</text>
</comment>
<gene>
    <name evidence="1" type="ORF">FMOSSE_LOCUS4974</name>
</gene>
<keyword evidence="2" id="KW-1185">Reference proteome</keyword>
<accession>A0A9N9FAI9</accession>
<protein>
    <submittedName>
        <fullName evidence="1">10698_t:CDS:1</fullName>
    </submittedName>
</protein>
<name>A0A9N9FAI9_FUNMO</name>
<sequence length="62" mass="7307">MNNKICNITEKINLLDEKNTIENIDDDNKNTIVNENDNMYKCSGKEDIIQKDPYFHIMKCVK</sequence>
<dbReference type="AlphaFoldDB" id="A0A9N9FAI9"/>
<dbReference type="EMBL" id="CAJVPP010000890">
    <property type="protein sequence ID" value="CAG8519848.1"/>
    <property type="molecule type" value="Genomic_DNA"/>
</dbReference>
<dbReference type="Proteomes" id="UP000789375">
    <property type="component" value="Unassembled WGS sequence"/>
</dbReference>
<evidence type="ECO:0000313" key="2">
    <source>
        <dbReference type="Proteomes" id="UP000789375"/>
    </source>
</evidence>
<reference evidence="1" key="1">
    <citation type="submission" date="2021-06" db="EMBL/GenBank/DDBJ databases">
        <authorList>
            <person name="Kallberg Y."/>
            <person name="Tangrot J."/>
            <person name="Rosling A."/>
        </authorList>
    </citation>
    <scope>NUCLEOTIDE SEQUENCE</scope>
    <source>
        <strain evidence="1">87-6 pot B 2015</strain>
    </source>
</reference>
<proteinExistence type="predicted"/>